<sequence>MNLLLARLSSEDRDVVARMLELSYQGAVHDTLAVLHEREVQPFDDGYEGTPYHDFMGRLMTDWDWPV</sequence>
<name>A0A3N0DZR8_9ACTN</name>
<protein>
    <submittedName>
        <fullName evidence="1">Uncharacterized protein</fullName>
    </submittedName>
</protein>
<dbReference type="Pfam" id="PF20184">
    <property type="entry name" value="DUF6547"/>
    <property type="match status" value="1"/>
</dbReference>
<dbReference type="EMBL" id="RJSG01000001">
    <property type="protein sequence ID" value="RNL80993.1"/>
    <property type="molecule type" value="Genomic_DNA"/>
</dbReference>
<dbReference type="AlphaFoldDB" id="A0A3N0DZR8"/>
<dbReference type="Proteomes" id="UP000277094">
    <property type="component" value="Unassembled WGS sequence"/>
</dbReference>
<evidence type="ECO:0000313" key="2">
    <source>
        <dbReference type="Proteomes" id="UP000277094"/>
    </source>
</evidence>
<accession>A0A3N0DZR8</accession>
<gene>
    <name evidence="1" type="ORF">EFL95_01005</name>
</gene>
<evidence type="ECO:0000313" key="1">
    <source>
        <dbReference type="EMBL" id="RNL80993.1"/>
    </source>
</evidence>
<reference evidence="1 2" key="1">
    <citation type="submission" date="2018-11" db="EMBL/GenBank/DDBJ databases">
        <authorList>
            <person name="Li F."/>
        </authorList>
    </citation>
    <scope>NUCLEOTIDE SEQUENCE [LARGE SCALE GENOMIC DNA]</scope>
    <source>
        <strain evidence="1 2">KIS18-7</strain>
    </source>
</reference>
<dbReference type="InterPro" id="IPR046677">
    <property type="entry name" value="DUF6547"/>
</dbReference>
<organism evidence="1 2">
    <name type="scientific">Nocardioides marmorisolisilvae</name>
    <dbReference type="NCBI Taxonomy" id="1542737"/>
    <lineage>
        <taxon>Bacteria</taxon>
        <taxon>Bacillati</taxon>
        <taxon>Actinomycetota</taxon>
        <taxon>Actinomycetes</taxon>
        <taxon>Propionibacteriales</taxon>
        <taxon>Nocardioidaceae</taxon>
        <taxon>Nocardioides</taxon>
    </lineage>
</organism>
<keyword evidence="2" id="KW-1185">Reference proteome</keyword>
<comment type="caution">
    <text evidence="1">The sequence shown here is derived from an EMBL/GenBank/DDBJ whole genome shotgun (WGS) entry which is preliminary data.</text>
</comment>
<proteinExistence type="predicted"/>